<dbReference type="SUPFAM" id="SSF53955">
    <property type="entry name" value="Lysozyme-like"/>
    <property type="match status" value="1"/>
</dbReference>
<name>A0ABV6EIA1_9GAMM</name>
<comment type="caution">
    <text evidence="1">The sequence shown here is derived from an EMBL/GenBank/DDBJ whole genome shotgun (WGS) entry which is preliminary data.</text>
</comment>
<gene>
    <name evidence="1" type="ORF">ACFFJ3_19960</name>
</gene>
<dbReference type="InterPro" id="IPR023346">
    <property type="entry name" value="Lysozyme-like_dom_sf"/>
</dbReference>
<sequence>MSSSALQKAYDILCTRPEGVPALLADAYFASTAVRVNEAELLAHIKALCFDTEALGLPSGRVWHFEPREFITHFRTCLWLSKAEFKQTIPLHGMRKQNGSFVWENVNVNEGANSIFSRHYPQLNIIMRKYCINTPLRMACFLGNAIQETQWMGKTEEGYIYKRRNALTNTWESYNIWYYPWYGRGFLQLTNPINYFSYFTFRGRQYPQTVRNALVAA</sequence>
<keyword evidence="2" id="KW-1185">Reference proteome</keyword>
<dbReference type="Proteomes" id="UP001589792">
    <property type="component" value="Unassembled WGS sequence"/>
</dbReference>
<proteinExistence type="predicted"/>
<dbReference type="EMBL" id="JBHLXG010000024">
    <property type="protein sequence ID" value="MFC0228742.1"/>
    <property type="molecule type" value="Genomic_DNA"/>
</dbReference>
<protein>
    <recommendedName>
        <fullName evidence="3">DUF4942 domain-containing protein</fullName>
    </recommendedName>
</protein>
<evidence type="ECO:0000313" key="2">
    <source>
        <dbReference type="Proteomes" id="UP001589792"/>
    </source>
</evidence>
<organism evidence="1 2">
    <name type="scientific">Serratia aquatilis</name>
    <dbReference type="NCBI Taxonomy" id="1737515"/>
    <lineage>
        <taxon>Bacteria</taxon>
        <taxon>Pseudomonadati</taxon>
        <taxon>Pseudomonadota</taxon>
        <taxon>Gammaproteobacteria</taxon>
        <taxon>Enterobacterales</taxon>
        <taxon>Yersiniaceae</taxon>
        <taxon>Serratia</taxon>
    </lineage>
</organism>
<evidence type="ECO:0000313" key="1">
    <source>
        <dbReference type="EMBL" id="MFC0228742.1"/>
    </source>
</evidence>
<feature type="non-terminal residue" evidence="1">
    <location>
        <position position="217"/>
    </location>
</feature>
<evidence type="ECO:0008006" key="3">
    <source>
        <dbReference type="Google" id="ProtNLM"/>
    </source>
</evidence>
<accession>A0ABV6EIA1</accession>
<reference evidence="1 2" key="1">
    <citation type="submission" date="2024-09" db="EMBL/GenBank/DDBJ databases">
        <authorList>
            <person name="Sun Q."/>
            <person name="Mori K."/>
        </authorList>
    </citation>
    <scope>NUCLEOTIDE SEQUENCE [LARGE SCALE GENOMIC DNA]</scope>
    <source>
        <strain evidence="1 2">CCM 8626</strain>
    </source>
</reference>
<dbReference type="Gene3D" id="1.10.530.10">
    <property type="match status" value="1"/>
</dbReference>